<dbReference type="PROSITE" id="PS50144">
    <property type="entry name" value="MATH"/>
    <property type="match status" value="1"/>
</dbReference>
<dbReference type="Gene3D" id="2.60.210.10">
    <property type="entry name" value="Apoptosis, Tumor Necrosis Factor Receptor Associated Protein 2, Chain A"/>
    <property type="match status" value="1"/>
</dbReference>
<accession>A0A368RQG1</accession>
<evidence type="ECO:0000259" key="4">
    <source>
        <dbReference type="PROSITE" id="PS50144"/>
    </source>
</evidence>
<dbReference type="InterPro" id="IPR002083">
    <property type="entry name" value="MATH/TRAF_dom"/>
</dbReference>
<feature type="domain" description="BTB" evidence="3">
    <location>
        <begin position="206"/>
        <end position="273"/>
    </location>
</feature>
<evidence type="ECO:0000259" key="3">
    <source>
        <dbReference type="PROSITE" id="PS50097"/>
    </source>
</evidence>
<dbReference type="Pfam" id="PF22486">
    <property type="entry name" value="MATH_2"/>
    <property type="match status" value="1"/>
</dbReference>
<dbReference type="SUPFAM" id="SSF49599">
    <property type="entry name" value="TRAF domain-like"/>
    <property type="match status" value="1"/>
</dbReference>
<sequence length="414" mass="45999">MAVPAALEPATTDDEPHSASAIVGGWVTGRHVLHIESYSRTKDELPTGKFIESRPFRIGGRSWSMKYYPNGLKSEYSDFIFIFLQLVDARASSSDPPVVKAQAIFSLLDQASKPVPSHTQTTGLLKFSVPGNNGIWGFPLIRRDFLEKSEHLRDDCFRISCDVMIPRELRTEDRMVRPSRTPTLVAVPPPDLSRHLGDLLAAGHGADVTFQVAGETFRAHRYILAARSSVFKAQFLGAMRESNVSSQAYPIRVADMEPQVFRALLAFLYTDALPDYCSSGQEDEAAAMAQHLLVAADRYGMERLKLVCEDSLCKHIDTGSVAIILALAEQHNYQGLKKACFRFMIRSSSALNDVLATDGFQHLPRSCPSVLKELLSNSSTPDPTSYYWYQALRQPSTYKPSYLACKQELAIVTT</sequence>
<name>A0A368RQG1_SETIT</name>
<comment type="pathway">
    <text evidence="1">Protein modification; protein ubiquitination.</text>
</comment>
<dbReference type="AlphaFoldDB" id="A0A368RQG1"/>
<evidence type="ECO:0008006" key="6">
    <source>
        <dbReference type="Google" id="ProtNLM"/>
    </source>
</evidence>
<comment type="similarity">
    <text evidence="2">Belongs to the Tdpoz family.</text>
</comment>
<evidence type="ECO:0000313" key="5">
    <source>
        <dbReference type="EMBL" id="RCV32466.1"/>
    </source>
</evidence>
<dbReference type="InterPro" id="IPR045005">
    <property type="entry name" value="BPM1-6"/>
</dbReference>
<dbReference type="CDD" id="cd00121">
    <property type="entry name" value="MATH"/>
    <property type="match status" value="1"/>
</dbReference>
<organism evidence="5">
    <name type="scientific">Setaria italica</name>
    <name type="common">Foxtail millet</name>
    <name type="synonym">Panicum italicum</name>
    <dbReference type="NCBI Taxonomy" id="4555"/>
    <lineage>
        <taxon>Eukaryota</taxon>
        <taxon>Viridiplantae</taxon>
        <taxon>Streptophyta</taxon>
        <taxon>Embryophyta</taxon>
        <taxon>Tracheophyta</taxon>
        <taxon>Spermatophyta</taxon>
        <taxon>Magnoliopsida</taxon>
        <taxon>Liliopsida</taxon>
        <taxon>Poales</taxon>
        <taxon>Poaceae</taxon>
        <taxon>PACMAD clade</taxon>
        <taxon>Panicoideae</taxon>
        <taxon>Panicodae</taxon>
        <taxon>Paniceae</taxon>
        <taxon>Cenchrinae</taxon>
        <taxon>Setaria</taxon>
    </lineage>
</organism>
<reference evidence="5" key="1">
    <citation type="journal article" date="2012" name="Nat. Biotechnol.">
        <title>Reference genome sequence of the model plant Setaria.</title>
        <authorList>
            <person name="Bennetzen J.L."/>
            <person name="Schmutz J."/>
            <person name="Wang H."/>
            <person name="Percifield R."/>
            <person name="Hawkins J."/>
            <person name="Pontaroli A.C."/>
            <person name="Estep M."/>
            <person name="Feng L."/>
            <person name="Vaughn J.N."/>
            <person name="Grimwood J."/>
            <person name="Jenkins J."/>
            <person name="Barry K."/>
            <person name="Lindquist E."/>
            <person name="Hellsten U."/>
            <person name="Deshpande S."/>
            <person name="Wang X."/>
            <person name="Wu X."/>
            <person name="Mitros T."/>
            <person name="Triplett J."/>
            <person name="Yang X."/>
            <person name="Ye C.Y."/>
            <person name="Mauro-Herrera M."/>
            <person name="Wang L."/>
            <person name="Li P."/>
            <person name="Sharma M."/>
            <person name="Sharma R."/>
            <person name="Ronald P.C."/>
            <person name="Panaud O."/>
            <person name="Kellogg E.A."/>
            <person name="Brutnell T.P."/>
            <person name="Doust A.N."/>
            <person name="Tuskan G.A."/>
            <person name="Rokhsar D."/>
            <person name="Devos K.M."/>
        </authorList>
    </citation>
    <scope>NUCLEOTIDE SEQUENCE [LARGE SCALE GENOMIC DNA]</scope>
    <source>
        <strain evidence="5">Yugu1</strain>
    </source>
</reference>
<dbReference type="PROSITE" id="PS50097">
    <property type="entry name" value="BTB"/>
    <property type="match status" value="1"/>
</dbReference>
<dbReference type="InterPro" id="IPR056423">
    <property type="entry name" value="BACK_BPM_SPOP"/>
</dbReference>
<dbReference type="Pfam" id="PF00651">
    <property type="entry name" value="BTB"/>
    <property type="match status" value="1"/>
</dbReference>
<dbReference type="PANTHER" id="PTHR26379:SF448">
    <property type="entry name" value="OS10G0423400 PROTEIN"/>
    <property type="match status" value="1"/>
</dbReference>
<reference evidence="5" key="2">
    <citation type="submission" date="2015-07" db="EMBL/GenBank/DDBJ databases">
        <authorList>
            <person name="Noorani M."/>
        </authorList>
    </citation>
    <scope>NUCLEOTIDE SEQUENCE</scope>
    <source>
        <strain evidence="5">Yugu1</strain>
    </source>
</reference>
<dbReference type="InterPro" id="IPR000210">
    <property type="entry name" value="BTB/POZ_dom"/>
</dbReference>
<evidence type="ECO:0000256" key="1">
    <source>
        <dbReference type="ARBA" id="ARBA00004906"/>
    </source>
</evidence>
<dbReference type="InterPro" id="IPR008974">
    <property type="entry name" value="TRAF-like"/>
</dbReference>
<protein>
    <recommendedName>
        <fullName evidence="6">BTB domain-containing protein</fullName>
    </recommendedName>
</protein>
<dbReference type="InterPro" id="IPR011333">
    <property type="entry name" value="SKP1/BTB/POZ_sf"/>
</dbReference>
<dbReference type="PANTHER" id="PTHR26379">
    <property type="entry name" value="BTB/POZ AND MATH DOMAIN-CONTAINING PROTEIN 1"/>
    <property type="match status" value="1"/>
</dbReference>
<dbReference type="GO" id="GO:0016567">
    <property type="term" value="P:protein ubiquitination"/>
    <property type="evidence" value="ECO:0007669"/>
    <property type="project" value="InterPro"/>
</dbReference>
<dbReference type="OrthoDB" id="664503at2759"/>
<dbReference type="Gene3D" id="3.30.710.10">
    <property type="entry name" value="Potassium Channel Kv1.1, Chain A"/>
    <property type="match status" value="1"/>
</dbReference>
<gene>
    <name evidence="5" type="ORF">SETIT_7G005100v2</name>
</gene>
<evidence type="ECO:0000256" key="2">
    <source>
        <dbReference type="ARBA" id="ARBA00010846"/>
    </source>
</evidence>
<dbReference type="SMART" id="SM00225">
    <property type="entry name" value="BTB"/>
    <property type="match status" value="1"/>
</dbReference>
<dbReference type="EMBL" id="CM003534">
    <property type="protein sequence ID" value="RCV32466.1"/>
    <property type="molecule type" value="Genomic_DNA"/>
</dbReference>
<dbReference type="Gene3D" id="1.25.40.420">
    <property type="match status" value="1"/>
</dbReference>
<feature type="domain" description="MATH" evidence="4">
    <location>
        <begin position="28"/>
        <end position="163"/>
    </location>
</feature>
<dbReference type="Pfam" id="PF24570">
    <property type="entry name" value="BACK_BPM_SPOP"/>
    <property type="match status" value="1"/>
</dbReference>
<proteinExistence type="inferred from homology"/>
<dbReference type="CDD" id="cd18280">
    <property type="entry name" value="BTB_POZ_BPM_plant"/>
    <property type="match status" value="1"/>
</dbReference>
<dbReference type="SUPFAM" id="SSF54695">
    <property type="entry name" value="POZ domain"/>
    <property type="match status" value="1"/>
</dbReference>